<keyword evidence="1" id="KW-0175">Coiled coil</keyword>
<sequence length="143" mass="16650">MKTQMSKQIGQNLKQEQTKVDALVQQLRSIGKTGSEPDSKQTSTLATLSQLKQVEQQLISLREERDQLITQLNQMKETKQSINNEKFTEAQIIEQQVQLYHQLTGVFWEDDETGYVLSEEIAKPIRFEDSWDGTEQLWEMIDM</sequence>
<evidence type="ECO:0000313" key="2">
    <source>
        <dbReference type="EMBL" id="JAP93004.1"/>
    </source>
</evidence>
<accession>A0A146KAM7</accession>
<gene>
    <name evidence="2" type="ORF">TPC1_14872</name>
</gene>
<dbReference type="AlphaFoldDB" id="A0A146KAM7"/>
<evidence type="ECO:0000256" key="1">
    <source>
        <dbReference type="SAM" id="Coils"/>
    </source>
</evidence>
<dbReference type="EMBL" id="GDID01003602">
    <property type="protein sequence ID" value="JAP93004.1"/>
    <property type="molecule type" value="Transcribed_RNA"/>
</dbReference>
<proteinExistence type="predicted"/>
<reference evidence="2" key="1">
    <citation type="submission" date="2015-07" db="EMBL/GenBank/DDBJ databases">
        <title>Adaptation to a free-living lifestyle via gene acquisitions in the diplomonad Trepomonas sp. PC1.</title>
        <authorList>
            <person name="Xu F."/>
            <person name="Jerlstrom-Hultqvist J."/>
            <person name="Kolisko M."/>
            <person name="Simpson A.G.B."/>
            <person name="Roger A.J."/>
            <person name="Svard S.G."/>
            <person name="Andersson J.O."/>
        </authorList>
    </citation>
    <scope>NUCLEOTIDE SEQUENCE</scope>
    <source>
        <strain evidence="2">PC1</strain>
    </source>
</reference>
<organism evidence="2">
    <name type="scientific">Trepomonas sp. PC1</name>
    <dbReference type="NCBI Taxonomy" id="1076344"/>
    <lineage>
        <taxon>Eukaryota</taxon>
        <taxon>Metamonada</taxon>
        <taxon>Diplomonadida</taxon>
        <taxon>Hexamitidae</taxon>
        <taxon>Hexamitinae</taxon>
        <taxon>Trepomonas</taxon>
    </lineage>
</organism>
<name>A0A146KAM7_9EUKA</name>
<protein>
    <submittedName>
        <fullName evidence="2">Uncharacterized protein</fullName>
    </submittedName>
</protein>
<feature type="coiled-coil region" evidence="1">
    <location>
        <begin position="51"/>
        <end position="85"/>
    </location>
</feature>